<proteinExistence type="predicted"/>
<sequence length="157" mass="17575">MVDFEVLEIDVDEDEMQDEGPQEYLDRIVKSKVTAAGNKILQENLTLKPFLVADTVVSHKNKIFGKPTTKDHAYRMLKELSGTTHTVTTGIALGHISESKEIEFVQNHSHTVVEMKSLSAKEIERYVLTEEPMDKAGGYGIQGLGASFVKGIWWLLL</sequence>
<evidence type="ECO:0000313" key="4">
    <source>
        <dbReference type="EMBL" id="ADI21325.1"/>
    </source>
</evidence>
<dbReference type="SUPFAM" id="SSF52972">
    <property type="entry name" value="ITPase-like"/>
    <property type="match status" value="1"/>
</dbReference>
<dbReference type="InterPro" id="IPR003697">
    <property type="entry name" value="Maf-like"/>
</dbReference>
<dbReference type="InterPro" id="IPR029001">
    <property type="entry name" value="ITPase-like_fam"/>
</dbReference>
<dbReference type="GO" id="GO:0009117">
    <property type="term" value="P:nucleotide metabolic process"/>
    <property type="evidence" value="ECO:0007669"/>
    <property type="project" value="UniProtKB-KW"/>
</dbReference>
<evidence type="ECO:0000256" key="3">
    <source>
        <dbReference type="ARBA" id="ARBA00023080"/>
    </source>
</evidence>
<dbReference type="PANTHER" id="PTHR43213">
    <property type="entry name" value="BIFUNCTIONAL DTTP/UTP PYROPHOSPHATASE/METHYLTRANSFERASE PROTEIN-RELATED"/>
    <property type="match status" value="1"/>
</dbReference>
<dbReference type="PIRSF" id="PIRSF006305">
    <property type="entry name" value="Maf"/>
    <property type="match status" value="1"/>
</dbReference>
<dbReference type="Gene3D" id="3.90.950.10">
    <property type="match status" value="1"/>
</dbReference>
<keyword evidence="2" id="KW-0378">Hydrolase</keyword>
<evidence type="ECO:0000256" key="1">
    <source>
        <dbReference type="ARBA" id="ARBA00001968"/>
    </source>
</evidence>
<dbReference type="AlphaFoldDB" id="E7C1K1"/>
<evidence type="ECO:0000256" key="2">
    <source>
        <dbReference type="ARBA" id="ARBA00022801"/>
    </source>
</evidence>
<dbReference type="EMBL" id="GU567951">
    <property type="protein sequence ID" value="ADI21325.1"/>
    <property type="molecule type" value="Genomic_DNA"/>
</dbReference>
<accession>E7C1K1</accession>
<dbReference type="PANTHER" id="PTHR43213:SF5">
    <property type="entry name" value="BIFUNCTIONAL DTTP_UTP PYROPHOSPHATASE_METHYLTRANSFERASE PROTEIN-RELATED"/>
    <property type="match status" value="1"/>
</dbReference>
<reference evidence="4" key="1">
    <citation type="submission" date="2010-01" db="EMBL/GenBank/DDBJ databases">
        <title>Genome fragments of uncultured bacteria from the North Pacific subtropical Gyre.</title>
        <authorList>
            <person name="Pham V.D."/>
            <person name="Delong E.F."/>
        </authorList>
    </citation>
    <scope>NUCLEOTIDE SEQUENCE</scope>
</reference>
<protein>
    <submittedName>
        <fullName evidence="4">Nucleotide-binding protein implicated in inhibition of septum formation</fullName>
    </submittedName>
</protein>
<name>E7C1K1_9GAMM</name>
<dbReference type="Pfam" id="PF02545">
    <property type="entry name" value="Maf"/>
    <property type="match status" value="1"/>
</dbReference>
<dbReference type="GO" id="GO:0047429">
    <property type="term" value="F:nucleoside triphosphate diphosphatase activity"/>
    <property type="evidence" value="ECO:0007669"/>
    <property type="project" value="InterPro"/>
</dbReference>
<keyword evidence="3" id="KW-0546">Nucleotide metabolism</keyword>
<comment type="cofactor">
    <cofactor evidence="1">
        <name>a divalent metal cation</name>
        <dbReference type="ChEBI" id="CHEBI:60240"/>
    </cofactor>
</comment>
<organism evidence="4">
    <name type="scientific">uncultured gamma proteobacterium HF0010_10D20</name>
    <dbReference type="NCBI Taxonomy" id="723561"/>
    <lineage>
        <taxon>Bacteria</taxon>
        <taxon>Pseudomonadati</taxon>
        <taxon>Pseudomonadota</taxon>
        <taxon>Gammaproteobacteria</taxon>
        <taxon>environmental samples</taxon>
    </lineage>
</organism>